<dbReference type="Pfam" id="PF01243">
    <property type="entry name" value="PNPOx_N"/>
    <property type="match status" value="1"/>
</dbReference>
<organism evidence="2">
    <name type="scientific">Streptomyces sp. CMC78</name>
    <dbReference type="NCBI Taxonomy" id="3231512"/>
    <lineage>
        <taxon>Bacteria</taxon>
        <taxon>Bacillati</taxon>
        <taxon>Actinomycetota</taxon>
        <taxon>Actinomycetes</taxon>
        <taxon>Kitasatosporales</taxon>
        <taxon>Streptomycetaceae</taxon>
        <taxon>Streptomyces</taxon>
    </lineage>
</organism>
<evidence type="ECO:0000259" key="1">
    <source>
        <dbReference type="Pfam" id="PF01243"/>
    </source>
</evidence>
<dbReference type="InterPro" id="IPR011576">
    <property type="entry name" value="Pyridox_Oxase_N"/>
</dbReference>
<dbReference type="AlphaFoldDB" id="A0AB33KPM3"/>
<name>A0AB33KPM3_9ACTN</name>
<proteinExistence type="predicted"/>
<evidence type="ECO:0000313" key="2">
    <source>
        <dbReference type="EMBL" id="BFP55359.1"/>
    </source>
</evidence>
<gene>
    <name evidence="2" type="ORF">SCMC78_51660</name>
</gene>
<dbReference type="KEGG" id="stcm:SCMC78_51660"/>
<reference evidence="2" key="1">
    <citation type="submission" date="2024-07" db="EMBL/GenBank/DDBJ databases">
        <title>Complete genome sequences of cellulolytic bacteria, Kitasatospora sp. CMC57 and Streptomyces sp. CMC78, isolated from Japanese agricultural soil.</title>
        <authorList>
            <person name="Hashimoto T."/>
            <person name="Ito M."/>
            <person name="Iwamoto M."/>
            <person name="Fukahori D."/>
            <person name="Shoda T."/>
            <person name="Sakoda M."/>
            <person name="Morohoshi T."/>
            <person name="Mitsuboshi M."/>
            <person name="Nishizawa T."/>
        </authorList>
    </citation>
    <scope>NUCLEOTIDE SEQUENCE</scope>
    <source>
        <strain evidence="2">CMC78</strain>
    </source>
</reference>
<dbReference type="SUPFAM" id="SSF50475">
    <property type="entry name" value="FMN-binding split barrel"/>
    <property type="match status" value="1"/>
</dbReference>
<accession>A0AB33KPM3</accession>
<dbReference type="Gene3D" id="2.30.110.10">
    <property type="entry name" value="Electron Transport, Fmn-binding Protein, Chain A"/>
    <property type="match status" value="1"/>
</dbReference>
<dbReference type="InterPro" id="IPR012349">
    <property type="entry name" value="Split_barrel_FMN-bd"/>
</dbReference>
<protein>
    <recommendedName>
        <fullName evidence="1">Pyridoxamine 5'-phosphate oxidase N-terminal domain-containing protein</fullName>
    </recommendedName>
</protein>
<dbReference type="EMBL" id="AP035884">
    <property type="protein sequence ID" value="BFP55359.1"/>
    <property type="molecule type" value="Genomic_DNA"/>
</dbReference>
<sequence length="155" mass="17364">MSGMTDYDPPRSREQRKQDALDHLRQDEDAWVATASRDGLPTLVPLSFLWEDDLGTLLMCTRRTNPTAVNVTPAGPIRITLGPTRDVVLIEGDARILDEADLPTATRDAFVAKFGWNPPAPVWVFMRITPHTVRAWRESNEIAGRDLMLAGKWLA</sequence>
<feature type="domain" description="Pyridoxamine 5'-phosphate oxidase N-terminal" evidence="1">
    <location>
        <begin position="24"/>
        <end position="136"/>
    </location>
</feature>